<evidence type="ECO:0000313" key="10">
    <source>
        <dbReference type="Proteomes" id="UP000012283"/>
    </source>
</evidence>
<dbReference type="Pfam" id="PF00005">
    <property type="entry name" value="ABC_tran"/>
    <property type="match status" value="1"/>
</dbReference>
<reference evidence="9 10" key="1">
    <citation type="submission" date="2013-03" db="EMBL/GenBank/DDBJ databases">
        <title>Draft genome sequence of Gracibacillus halophilus YIM-C55.5, a moderately halophilic and thermophilic organism from the Xiaochaidamu salt lake.</title>
        <authorList>
            <person name="Sugumar T."/>
            <person name="Polireddy D.R."/>
            <person name="Antony A."/>
            <person name="Madhava Y.R."/>
            <person name="Sivakumar N."/>
        </authorList>
    </citation>
    <scope>NUCLEOTIDE SEQUENCE [LARGE SCALE GENOMIC DNA]</scope>
    <source>
        <strain evidence="9 10">YIM-C55.5</strain>
    </source>
</reference>
<gene>
    <name evidence="9" type="ORF">J416_08534</name>
</gene>
<dbReference type="InterPro" id="IPR027417">
    <property type="entry name" value="P-loop_NTPase"/>
</dbReference>
<keyword evidence="7" id="KW-0472">Membrane</keyword>
<dbReference type="CDD" id="cd03215">
    <property type="entry name" value="ABC_Carb_Monos_II"/>
    <property type="match status" value="1"/>
</dbReference>
<comment type="caution">
    <text evidence="9">The sequence shown here is derived from an EMBL/GenBank/DDBJ whole genome shotgun (WGS) entry which is preliminary data.</text>
</comment>
<keyword evidence="1" id="KW-0813">Transport</keyword>
<dbReference type="AlphaFoldDB" id="N4WCA4"/>
<dbReference type="Gene3D" id="3.40.50.300">
    <property type="entry name" value="P-loop containing nucleotide triphosphate hydrolases"/>
    <property type="match status" value="1"/>
</dbReference>
<dbReference type="InterPro" id="IPR003439">
    <property type="entry name" value="ABC_transporter-like_ATP-bd"/>
</dbReference>
<dbReference type="eggNOG" id="COG1129">
    <property type="taxonomic scope" value="Bacteria"/>
</dbReference>
<dbReference type="Proteomes" id="UP000012283">
    <property type="component" value="Unassembled WGS sequence"/>
</dbReference>
<sequence length="187" mass="20683">MNGKKVDIQSPTDALEHGICIIPEDRKTQGLILDSSVANNISLPIIDKLRNHLRLINKTKESQIISKSIDDLTIKTPSEHQQAKNLSGGNQQKIVLAKWLNTDCHLIIFDEPTRGIDVGAKEEIYKLMRTLADTGISIIMISSELPEVLGMSDRIMVMHNGEIKSQIEGDQATSEKVMYFATGGETS</sequence>
<dbReference type="InterPro" id="IPR017871">
    <property type="entry name" value="ABC_transporter-like_CS"/>
</dbReference>
<evidence type="ECO:0000259" key="8">
    <source>
        <dbReference type="PROSITE" id="PS50893"/>
    </source>
</evidence>
<evidence type="ECO:0000256" key="3">
    <source>
        <dbReference type="ARBA" id="ARBA00022737"/>
    </source>
</evidence>
<dbReference type="STRING" id="1308866.J416_08534"/>
<dbReference type="PATRIC" id="fig|1308866.3.peg.1729"/>
<accession>N4WCA4</accession>
<dbReference type="RefSeq" id="WP_003468269.1">
    <property type="nucleotide sequence ID" value="NZ_APML01000028.1"/>
</dbReference>
<name>N4WCA4_9BACI</name>
<evidence type="ECO:0000256" key="5">
    <source>
        <dbReference type="ARBA" id="ARBA00022840"/>
    </source>
</evidence>
<dbReference type="SUPFAM" id="SSF52540">
    <property type="entry name" value="P-loop containing nucleoside triphosphate hydrolases"/>
    <property type="match status" value="1"/>
</dbReference>
<dbReference type="PROSITE" id="PS50893">
    <property type="entry name" value="ABC_TRANSPORTER_2"/>
    <property type="match status" value="1"/>
</dbReference>
<keyword evidence="6" id="KW-1278">Translocase</keyword>
<dbReference type="InterPro" id="IPR050107">
    <property type="entry name" value="ABC_carbohydrate_import_ATPase"/>
</dbReference>
<proteinExistence type="predicted"/>
<dbReference type="PANTHER" id="PTHR43790:SF3">
    <property type="entry name" value="D-ALLOSE IMPORT ATP-BINDING PROTEIN ALSA-RELATED"/>
    <property type="match status" value="1"/>
</dbReference>
<keyword evidence="4" id="KW-0547">Nucleotide-binding</keyword>
<keyword evidence="2" id="KW-1003">Cell membrane</keyword>
<evidence type="ECO:0000256" key="7">
    <source>
        <dbReference type="ARBA" id="ARBA00023136"/>
    </source>
</evidence>
<feature type="domain" description="ABC transporter" evidence="8">
    <location>
        <begin position="1"/>
        <end position="185"/>
    </location>
</feature>
<evidence type="ECO:0000256" key="1">
    <source>
        <dbReference type="ARBA" id="ARBA00022448"/>
    </source>
</evidence>
<evidence type="ECO:0000256" key="4">
    <source>
        <dbReference type="ARBA" id="ARBA00022741"/>
    </source>
</evidence>
<keyword evidence="5" id="KW-0067">ATP-binding</keyword>
<keyword evidence="3" id="KW-0677">Repeat</keyword>
<dbReference type="EMBL" id="APML01000028">
    <property type="protein sequence ID" value="ENH96879.1"/>
    <property type="molecule type" value="Genomic_DNA"/>
</dbReference>
<organism evidence="9 10">
    <name type="scientific">Gracilibacillus halophilus YIM-C55.5</name>
    <dbReference type="NCBI Taxonomy" id="1308866"/>
    <lineage>
        <taxon>Bacteria</taxon>
        <taxon>Bacillati</taxon>
        <taxon>Bacillota</taxon>
        <taxon>Bacilli</taxon>
        <taxon>Bacillales</taxon>
        <taxon>Bacillaceae</taxon>
        <taxon>Gracilibacillus</taxon>
    </lineage>
</organism>
<evidence type="ECO:0000256" key="2">
    <source>
        <dbReference type="ARBA" id="ARBA00022475"/>
    </source>
</evidence>
<protein>
    <submittedName>
        <fullName evidence="9">ABC transporter-like protein</fullName>
    </submittedName>
</protein>
<dbReference type="PANTHER" id="PTHR43790">
    <property type="entry name" value="CARBOHYDRATE TRANSPORT ATP-BINDING PROTEIN MG119-RELATED"/>
    <property type="match status" value="1"/>
</dbReference>
<dbReference type="GO" id="GO:0005524">
    <property type="term" value="F:ATP binding"/>
    <property type="evidence" value="ECO:0007669"/>
    <property type="project" value="UniProtKB-KW"/>
</dbReference>
<keyword evidence="10" id="KW-1185">Reference proteome</keyword>
<dbReference type="GO" id="GO:0016887">
    <property type="term" value="F:ATP hydrolysis activity"/>
    <property type="evidence" value="ECO:0007669"/>
    <property type="project" value="InterPro"/>
</dbReference>
<dbReference type="PROSITE" id="PS00211">
    <property type="entry name" value="ABC_TRANSPORTER_1"/>
    <property type="match status" value="1"/>
</dbReference>
<evidence type="ECO:0000313" key="9">
    <source>
        <dbReference type="EMBL" id="ENH96879.1"/>
    </source>
</evidence>
<evidence type="ECO:0000256" key="6">
    <source>
        <dbReference type="ARBA" id="ARBA00022967"/>
    </source>
</evidence>